<keyword evidence="2" id="KW-0812">Transmembrane</keyword>
<dbReference type="Proteomes" id="UP000237822">
    <property type="component" value="Unassembled WGS sequence"/>
</dbReference>
<evidence type="ECO:0000256" key="1">
    <source>
        <dbReference type="SAM" id="MobiDB-lite"/>
    </source>
</evidence>
<gene>
    <name evidence="3" type="ORF">BCF74_11353</name>
</gene>
<keyword evidence="2" id="KW-0472">Membrane</keyword>
<dbReference type="RefSeq" id="WP_106297661.1">
    <property type="nucleotide sequence ID" value="NZ_PVTI01000013.1"/>
</dbReference>
<dbReference type="AlphaFoldDB" id="A0A2T0UJM6"/>
<protein>
    <submittedName>
        <fullName evidence="3">Putative membrane protein</fullName>
    </submittedName>
</protein>
<feature type="transmembrane region" description="Helical" evidence="2">
    <location>
        <begin position="122"/>
        <end position="149"/>
    </location>
</feature>
<evidence type="ECO:0000313" key="4">
    <source>
        <dbReference type="Proteomes" id="UP000237822"/>
    </source>
</evidence>
<evidence type="ECO:0000256" key="2">
    <source>
        <dbReference type="SAM" id="Phobius"/>
    </source>
</evidence>
<dbReference type="EMBL" id="PVTI01000013">
    <property type="protein sequence ID" value="PRY58130.1"/>
    <property type="molecule type" value="Genomic_DNA"/>
</dbReference>
<feature type="compositionally biased region" description="Low complexity" evidence="1">
    <location>
        <begin position="311"/>
        <end position="349"/>
    </location>
</feature>
<dbReference type="OrthoDB" id="5185521at2"/>
<organism evidence="3 4">
    <name type="scientific">Knoellia remsis</name>
    <dbReference type="NCBI Taxonomy" id="407159"/>
    <lineage>
        <taxon>Bacteria</taxon>
        <taxon>Bacillati</taxon>
        <taxon>Actinomycetota</taxon>
        <taxon>Actinomycetes</taxon>
        <taxon>Micrococcales</taxon>
        <taxon>Intrasporangiaceae</taxon>
        <taxon>Knoellia</taxon>
    </lineage>
</organism>
<feature type="region of interest" description="Disordered" evidence="1">
    <location>
        <begin position="301"/>
        <end position="359"/>
    </location>
</feature>
<comment type="caution">
    <text evidence="3">The sequence shown here is derived from an EMBL/GenBank/DDBJ whole genome shotgun (WGS) entry which is preliminary data.</text>
</comment>
<evidence type="ECO:0000313" key="3">
    <source>
        <dbReference type="EMBL" id="PRY58130.1"/>
    </source>
</evidence>
<proteinExistence type="predicted"/>
<feature type="transmembrane region" description="Helical" evidence="2">
    <location>
        <begin position="169"/>
        <end position="186"/>
    </location>
</feature>
<feature type="compositionally biased region" description="Pro residues" evidence="1">
    <location>
        <begin position="350"/>
        <end position="359"/>
    </location>
</feature>
<accession>A0A2T0UJM6</accession>
<keyword evidence="2" id="KW-1133">Transmembrane helix</keyword>
<sequence>MNDTVKATGAEVRDYVAQVRAALADLPPEDVEEFTTGMEADLAERLAEPGEGTLRDRLGDPETYAAELRSAAGLPPRVVEDLPKPPAAERLSEWWAGRRDHVLGVAPWLSDLRPIWWAVRGFAFAVIPALVVGRSIVAFGVLFAAISVALGIMARRGALTGDWVGPVRVIGNLIAIILIPFALVAFSDRDSYVETVYEGSSPTTPGLVLDGQPVTNVYGYDETGRRLDGIRLFDQLGRPLVVSPEFVEVSSGPEELDPLRDPTTGELRVPRDVFPLRWGTRTGWETVEGYGWRPPMAIQPLPGPVPEVNESPGPSASPSASPTVTPTPTSSPSATPTATPSAPGSGASAPPTPTTSPSR</sequence>
<keyword evidence="4" id="KW-1185">Reference proteome</keyword>
<name>A0A2T0UJM6_9MICO</name>
<dbReference type="Pfam" id="PF22564">
    <property type="entry name" value="HAAS"/>
    <property type="match status" value="1"/>
</dbReference>
<reference evidence="3 4" key="1">
    <citation type="submission" date="2018-03" db="EMBL/GenBank/DDBJ databases">
        <title>Genomic Encyclopedia of Archaeal and Bacterial Type Strains, Phase II (KMG-II): from individual species to whole genera.</title>
        <authorList>
            <person name="Goeker M."/>
        </authorList>
    </citation>
    <scope>NUCLEOTIDE SEQUENCE [LARGE SCALE GENOMIC DNA]</scope>
    <source>
        <strain evidence="3 4">ATCC BAA-1496</strain>
    </source>
</reference>